<feature type="compositionally biased region" description="Low complexity" evidence="7">
    <location>
        <begin position="706"/>
        <end position="719"/>
    </location>
</feature>
<feature type="region of interest" description="Disordered" evidence="7">
    <location>
        <begin position="147"/>
        <end position="170"/>
    </location>
</feature>
<dbReference type="GO" id="GO:0000122">
    <property type="term" value="P:negative regulation of transcription by RNA polymerase II"/>
    <property type="evidence" value="ECO:0007669"/>
    <property type="project" value="TreeGrafter"/>
</dbReference>
<dbReference type="InterPro" id="IPR039355">
    <property type="entry name" value="Transcription_factor_GATA"/>
</dbReference>
<reference evidence="9 10" key="1">
    <citation type="submission" date="2016-01" db="EMBL/GenBank/DDBJ databases">
        <title>Genome sequence of the yeast Holleya sinecauda.</title>
        <authorList>
            <person name="Dietrich F.S."/>
        </authorList>
    </citation>
    <scope>NUCLEOTIDE SEQUENCE [LARGE SCALE GENOMIC DNA]</scope>
    <source>
        <strain evidence="9 10">ATCC 58844</strain>
    </source>
</reference>
<proteinExistence type="predicted"/>
<feature type="compositionally biased region" description="Low complexity" evidence="7">
    <location>
        <begin position="152"/>
        <end position="166"/>
    </location>
</feature>
<feature type="region of interest" description="Disordered" evidence="7">
    <location>
        <begin position="334"/>
        <end position="565"/>
    </location>
</feature>
<feature type="region of interest" description="Disordered" evidence="7">
    <location>
        <begin position="652"/>
        <end position="690"/>
    </location>
</feature>
<dbReference type="PROSITE" id="PS50114">
    <property type="entry name" value="GATA_ZN_FINGER_2"/>
    <property type="match status" value="1"/>
</dbReference>
<feature type="compositionally biased region" description="Low complexity" evidence="7">
    <location>
        <begin position="500"/>
        <end position="565"/>
    </location>
</feature>
<keyword evidence="2" id="KW-0479">Metal-binding</keyword>
<dbReference type="GO" id="GO:0000981">
    <property type="term" value="F:DNA-binding transcription factor activity, RNA polymerase II-specific"/>
    <property type="evidence" value="ECO:0007669"/>
    <property type="project" value="TreeGrafter"/>
</dbReference>
<sequence length="754" mass="81842">MAGGSSKPNKNGRFDDVGGFHLDAKSISLGEKFDSMLEILPEDLCNELFDVCSSTGGRKEVTDDSDKEKNGAMKENEGLSHVKPIDIKASQSASHGLDMQNGEIDNLWDFNVDEFMMTPNEHSMSDGATISQPNSLKDDLVLPLGDNYGPMQPAQASQQKQQGPSGWASLPTDSLNQFNLFDYDFQFFTNSIFSGATRGLTSTGVPEDTLESNGEDIGRPQQPGMVPRRSLIPLKSGAVNEEGHIPLSTQATSNAVKKAPVARQMSSSSLSSYRKGTNNNTNIEHYSKPQIQCFNCKTVKTPLWRRDPQGNTLCNACGLFQKLHGIMRPLSLKSDVIKKRHSRKNQKKNQAEASQRQSKSRTQSTSTTQRNSNQTRSGGTPQAQMQEVTKKSQNGSYRYVQDGMRKDNSGINNQQPFNGTKIGGDNFVDLNPSRLDSRNLMYHNRGMTSVRVQRKSRSDSSSSASSRSSSRQVVPILPKPSPTERCHSQENGPYSMGYQSSNVITSPSSSPRYVSSLRGNSSGNPPSSNSPLPLTGVLSSTGGGASASVSVPRMRSSRPSVSQSMSLMNQSLQQVQPNNSTQVSSSAKSSWVRSSVSPKVLTTIGATKSSPRSTFDLFSPLYQQQDDSPKSAPIKPFTSLLSQQLQQNPNTVALQPSMPESPTVTAEYNSSQSDANLSSIIPPASSPRHGYAASLQHQRGISGFEQQLRNSSSLSQRVSGNAGTGEQGADSKEKARGQEKSNLIDDLDWLRFGV</sequence>
<dbReference type="PANTHER" id="PTHR10071:SF281">
    <property type="entry name" value="BOX A-BINDING FACTOR-RELATED"/>
    <property type="match status" value="1"/>
</dbReference>
<evidence type="ECO:0000256" key="4">
    <source>
        <dbReference type="ARBA" id="ARBA00022833"/>
    </source>
</evidence>
<feature type="region of interest" description="Disordered" evidence="7">
    <location>
        <begin position="706"/>
        <end position="742"/>
    </location>
</feature>
<name>A0A0X8HW94_9SACH</name>
<protein>
    <submittedName>
        <fullName evidence="9">HHL083Cp</fullName>
    </submittedName>
</protein>
<dbReference type="GO" id="GO:0000978">
    <property type="term" value="F:RNA polymerase II cis-regulatory region sequence-specific DNA binding"/>
    <property type="evidence" value="ECO:0007669"/>
    <property type="project" value="TreeGrafter"/>
</dbReference>
<evidence type="ECO:0000313" key="9">
    <source>
        <dbReference type="EMBL" id="AMD22687.1"/>
    </source>
</evidence>
<dbReference type="GO" id="GO:0008270">
    <property type="term" value="F:zinc ion binding"/>
    <property type="evidence" value="ECO:0007669"/>
    <property type="project" value="UniProtKB-KW"/>
</dbReference>
<organism evidence="9 10">
    <name type="scientific">Eremothecium sinecaudum</name>
    <dbReference type="NCBI Taxonomy" id="45286"/>
    <lineage>
        <taxon>Eukaryota</taxon>
        <taxon>Fungi</taxon>
        <taxon>Dikarya</taxon>
        <taxon>Ascomycota</taxon>
        <taxon>Saccharomycotina</taxon>
        <taxon>Saccharomycetes</taxon>
        <taxon>Saccharomycetales</taxon>
        <taxon>Saccharomycetaceae</taxon>
        <taxon>Eremothecium</taxon>
    </lineage>
</organism>
<dbReference type="InterPro" id="IPR013088">
    <property type="entry name" value="Znf_NHR/GATA"/>
</dbReference>
<feature type="compositionally biased region" description="Basic and acidic residues" evidence="7">
    <location>
        <begin position="57"/>
        <end position="85"/>
    </location>
</feature>
<dbReference type="Gene3D" id="3.30.50.10">
    <property type="entry name" value="Erythroid Transcription Factor GATA-1, subunit A"/>
    <property type="match status" value="1"/>
</dbReference>
<evidence type="ECO:0000256" key="2">
    <source>
        <dbReference type="ARBA" id="ARBA00022723"/>
    </source>
</evidence>
<evidence type="ECO:0000256" key="6">
    <source>
        <dbReference type="PROSITE-ProRule" id="PRU00094"/>
    </source>
</evidence>
<feature type="compositionally biased region" description="Basic and acidic residues" evidence="7">
    <location>
        <begin position="729"/>
        <end position="742"/>
    </location>
</feature>
<dbReference type="PRINTS" id="PR00619">
    <property type="entry name" value="GATAZNFINGER"/>
</dbReference>
<dbReference type="FunFam" id="3.30.50.10:FF:000007">
    <property type="entry name" value="Nitrogen regulatory AreA, N-terminal"/>
    <property type="match status" value="1"/>
</dbReference>
<dbReference type="InterPro" id="IPR000679">
    <property type="entry name" value="Znf_GATA"/>
</dbReference>
<feature type="compositionally biased region" description="Basic residues" evidence="7">
    <location>
        <begin position="338"/>
        <end position="347"/>
    </location>
</feature>
<keyword evidence="3 6" id="KW-0863">Zinc-finger</keyword>
<dbReference type="PROSITE" id="PS00344">
    <property type="entry name" value="GATA_ZN_FINGER_1"/>
    <property type="match status" value="1"/>
</dbReference>
<gene>
    <name evidence="9" type="ORF">AW171_hschr84738</name>
</gene>
<feature type="compositionally biased region" description="Polar residues" evidence="7">
    <location>
        <begin position="652"/>
        <end position="679"/>
    </location>
</feature>
<dbReference type="GeneID" id="28726048"/>
<accession>A0A0X8HW94</accession>
<evidence type="ECO:0000256" key="1">
    <source>
        <dbReference type="ARBA" id="ARBA00004123"/>
    </source>
</evidence>
<dbReference type="AlphaFoldDB" id="A0A0X8HW94"/>
<keyword evidence="4" id="KW-0862">Zinc</keyword>
<feature type="compositionally biased region" description="Low complexity" evidence="7">
    <location>
        <begin position="354"/>
        <end position="377"/>
    </location>
</feature>
<evidence type="ECO:0000256" key="3">
    <source>
        <dbReference type="ARBA" id="ARBA00022771"/>
    </source>
</evidence>
<feature type="compositionally biased region" description="Low complexity" evidence="7">
    <location>
        <begin position="459"/>
        <end position="474"/>
    </location>
</feature>
<dbReference type="STRING" id="45286.A0A0X8HW94"/>
<dbReference type="Pfam" id="PF00320">
    <property type="entry name" value="GATA"/>
    <property type="match status" value="1"/>
</dbReference>
<dbReference type="CDD" id="cd00202">
    <property type="entry name" value="ZnF_GATA"/>
    <property type="match status" value="1"/>
</dbReference>
<dbReference type="PANTHER" id="PTHR10071">
    <property type="entry name" value="TRANSCRIPTION FACTOR GATA FAMILY MEMBER"/>
    <property type="match status" value="1"/>
</dbReference>
<feature type="compositionally biased region" description="Polar residues" evidence="7">
    <location>
        <begin position="378"/>
        <end position="396"/>
    </location>
</feature>
<dbReference type="SMART" id="SM00401">
    <property type="entry name" value="ZnF_GATA"/>
    <property type="match status" value="1"/>
</dbReference>
<dbReference type="RefSeq" id="XP_017989683.1">
    <property type="nucleotide sequence ID" value="XM_018134045.1"/>
</dbReference>
<dbReference type="GO" id="GO:0005634">
    <property type="term" value="C:nucleus"/>
    <property type="evidence" value="ECO:0007669"/>
    <property type="project" value="UniProtKB-SubCell"/>
</dbReference>
<feature type="domain" description="GATA-type" evidence="8">
    <location>
        <begin position="287"/>
        <end position="340"/>
    </location>
</feature>
<comment type="subcellular location">
    <subcellularLocation>
        <location evidence="1">Nucleus</location>
    </subcellularLocation>
</comment>
<feature type="compositionally biased region" description="Polar residues" evidence="7">
    <location>
        <begin position="409"/>
        <end position="418"/>
    </location>
</feature>
<keyword evidence="5" id="KW-0539">Nucleus</keyword>
<evidence type="ECO:0000256" key="7">
    <source>
        <dbReference type="SAM" id="MobiDB-lite"/>
    </source>
</evidence>
<dbReference type="EMBL" id="CP014248">
    <property type="protein sequence ID" value="AMD22687.1"/>
    <property type="molecule type" value="Genomic_DNA"/>
</dbReference>
<dbReference type="OrthoDB" id="515401at2759"/>
<evidence type="ECO:0000313" key="10">
    <source>
        <dbReference type="Proteomes" id="UP000243052"/>
    </source>
</evidence>
<dbReference type="Proteomes" id="UP000243052">
    <property type="component" value="Chromosome viii"/>
</dbReference>
<evidence type="ECO:0000256" key="5">
    <source>
        <dbReference type="ARBA" id="ARBA00023242"/>
    </source>
</evidence>
<dbReference type="GO" id="GO:0045944">
    <property type="term" value="P:positive regulation of transcription by RNA polymerase II"/>
    <property type="evidence" value="ECO:0007669"/>
    <property type="project" value="TreeGrafter"/>
</dbReference>
<feature type="region of interest" description="Disordered" evidence="7">
    <location>
        <begin position="55"/>
        <end position="85"/>
    </location>
</feature>
<dbReference type="SUPFAM" id="SSF57716">
    <property type="entry name" value="Glucocorticoid receptor-like (DNA-binding domain)"/>
    <property type="match status" value="1"/>
</dbReference>
<evidence type="ECO:0000259" key="8">
    <source>
        <dbReference type="PROSITE" id="PS50114"/>
    </source>
</evidence>
<keyword evidence="10" id="KW-1185">Reference proteome</keyword>